<dbReference type="Proteomes" id="UP000450012">
    <property type="component" value="Unassembled WGS sequence"/>
</dbReference>
<dbReference type="RefSeq" id="WP_161012287.1">
    <property type="nucleotide sequence ID" value="NZ_WWCK01000001.1"/>
</dbReference>
<evidence type="ECO:0000313" key="1">
    <source>
        <dbReference type="EMBL" id="MYM65705.1"/>
    </source>
</evidence>
<sequence>MENKSDAVVPDDPVAQAYYRYLLAVQAYRERHKLPLYHPQPVGGERKRVTK</sequence>
<gene>
    <name evidence="1" type="ORF">GTP45_02510</name>
</gene>
<dbReference type="AlphaFoldDB" id="A0A7X4GME3"/>
<keyword evidence="2" id="KW-1185">Reference proteome</keyword>
<proteinExistence type="predicted"/>
<protein>
    <submittedName>
        <fullName evidence="1">Uncharacterized protein</fullName>
    </submittedName>
</protein>
<organism evidence="1 2">
    <name type="scientific">Duganella rivi</name>
    <dbReference type="NCBI Taxonomy" id="2666083"/>
    <lineage>
        <taxon>Bacteria</taxon>
        <taxon>Pseudomonadati</taxon>
        <taxon>Pseudomonadota</taxon>
        <taxon>Betaproteobacteria</taxon>
        <taxon>Burkholderiales</taxon>
        <taxon>Oxalobacteraceae</taxon>
        <taxon>Telluria group</taxon>
        <taxon>Duganella</taxon>
    </lineage>
</organism>
<comment type="caution">
    <text evidence="1">The sequence shown here is derived from an EMBL/GenBank/DDBJ whole genome shotgun (WGS) entry which is preliminary data.</text>
</comment>
<reference evidence="1 2" key="1">
    <citation type="submission" date="2019-12" db="EMBL/GenBank/DDBJ databases">
        <title>Novel species isolated from a subtropical stream in China.</title>
        <authorList>
            <person name="Lu H."/>
        </authorList>
    </citation>
    <scope>NUCLEOTIDE SEQUENCE [LARGE SCALE GENOMIC DNA]</scope>
    <source>
        <strain evidence="1 2">FT55W</strain>
    </source>
</reference>
<evidence type="ECO:0000313" key="2">
    <source>
        <dbReference type="Proteomes" id="UP000450012"/>
    </source>
</evidence>
<name>A0A7X4GME3_9BURK</name>
<dbReference type="EMBL" id="WWCK01000001">
    <property type="protein sequence ID" value="MYM65705.1"/>
    <property type="molecule type" value="Genomic_DNA"/>
</dbReference>
<accession>A0A7X4GME3</accession>